<dbReference type="AlphaFoldDB" id="A0A3M0I511"/>
<dbReference type="InterPro" id="IPR006104">
    <property type="entry name" value="Glyco_hydro_2_N"/>
</dbReference>
<feature type="domain" description="Glycosyl hydrolases family 2 sugar binding" evidence="5">
    <location>
        <begin position="56"/>
        <end position="157"/>
    </location>
</feature>
<dbReference type="Pfam" id="PF00703">
    <property type="entry name" value="Glyco_hydro_2"/>
    <property type="match status" value="1"/>
</dbReference>
<evidence type="ECO:0000259" key="4">
    <source>
        <dbReference type="Pfam" id="PF00703"/>
    </source>
</evidence>
<dbReference type="Pfam" id="PF02837">
    <property type="entry name" value="Glyco_hydro_2_N"/>
    <property type="match status" value="1"/>
</dbReference>
<dbReference type="InterPro" id="IPR017853">
    <property type="entry name" value="GH"/>
</dbReference>
<keyword evidence="3" id="KW-0326">Glycosidase</keyword>
<comment type="caution">
    <text evidence="6">The sequence shown here is derived from an EMBL/GenBank/DDBJ whole genome shotgun (WGS) entry which is preliminary data.</text>
</comment>
<evidence type="ECO:0000313" key="7">
    <source>
        <dbReference type="Proteomes" id="UP000270471"/>
    </source>
</evidence>
<accession>A0A3M0I511</accession>
<proteinExistence type="inferred from homology"/>
<evidence type="ECO:0000256" key="3">
    <source>
        <dbReference type="ARBA" id="ARBA00023295"/>
    </source>
</evidence>
<dbReference type="InterPro" id="IPR013783">
    <property type="entry name" value="Ig-like_fold"/>
</dbReference>
<evidence type="ECO:0000256" key="1">
    <source>
        <dbReference type="ARBA" id="ARBA00007401"/>
    </source>
</evidence>
<protein>
    <recommendedName>
        <fullName evidence="8">Beta-galactosidase</fullName>
    </recommendedName>
</protein>
<dbReference type="Proteomes" id="UP000270471">
    <property type="component" value="Unassembled WGS sequence"/>
</dbReference>
<dbReference type="SUPFAM" id="SSF49303">
    <property type="entry name" value="beta-Galactosidase/glucuronidase domain"/>
    <property type="match status" value="1"/>
</dbReference>
<evidence type="ECO:0000256" key="2">
    <source>
        <dbReference type="ARBA" id="ARBA00022801"/>
    </source>
</evidence>
<feature type="domain" description="Glycoside hydrolase family 2 immunoglobulin-like beta-sandwich" evidence="4">
    <location>
        <begin position="165"/>
        <end position="265"/>
    </location>
</feature>
<dbReference type="GO" id="GO:0005975">
    <property type="term" value="P:carbohydrate metabolic process"/>
    <property type="evidence" value="ECO:0007669"/>
    <property type="project" value="InterPro"/>
</dbReference>
<dbReference type="InterPro" id="IPR006102">
    <property type="entry name" value="Ig-like_GH2"/>
</dbReference>
<dbReference type="SUPFAM" id="SSF49785">
    <property type="entry name" value="Galactose-binding domain-like"/>
    <property type="match status" value="1"/>
</dbReference>
<evidence type="ECO:0000313" key="6">
    <source>
        <dbReference type="EMBL" id="RMB83388.1"/>
    </source>
</evidence>
<dbReference type="Gene3D" id="2.60.120.260">
    <property type="entry name" value="Galactose-binding domain-like"/>
    <property type="match status" value="1"/>
</dbReference>
<comment type="similarity">
    <text evidence="1">Belongs to the glycosyl hydrolase 2 family.</text>
</comment>
<dbReference type="Gene3D" id="3.20.20.80">
    <property type="entry name" value="Glycosidases"/>
    <property type="match status" value="1"/>
</dbReference>
<dbReference type="GO" id="GO:0004553">
    <property type="term" value="F:hydrolase activity, hydrolyzing O-glycosyl compounds"/>
    <property type="evidence" value="ECO:0007669"/>
    <property type="project" value="InterPro"/>
</dbReference>
<evidence type="ECO:0008006" key="8">
    <source>
        <dbReference type="Google" id="ProtNLM"/>
    </source>
</evidence>
<gene>
    <name evidence="6" type="ORF">CTZ28_23775</name>
</gene>
<sequence length="736" mass="82513">MSELRRVVSLDGLWDVAEGSFKDRPEGFSSTVPVPGVLDLATPAFDEVGVQSERREAFWYRRTFTVDGDVPEVAVLRIGKAMHGSKVFLNGREIGEHQPNFTAGHFDLAGHVRAEGAPNELVVRVGAWRDATPPSVANGFDLERYRSIPGIYDSVELTLTAYPYIQLVRTRPNLAEGGVTVFATIANGADPVTTAVECAVTEAESGRGRGHGAIKLLELRPFEVREVEVTVGIDDVRLWSPDNPFLYRLVVRTSGDETSVRFGMRSFTFDRDLGKAILNGEPYPLRGSNSAFFRFLEDPTRSDHPWREEWVRKLHRQFKAMHWNMIRYSIGFPPELWYKIADEEGLLILDEFPLFYPLPESAVTPQQDAPALDTPELMAELNASSPEWASAIATGTPWPKELTAERLEVEYREWVEERANHACVVAWSAQCECATDATGKAVTAVRDRDPQQRPWGNGWGGVLKPDDYFDAHWYPEPSWHMRGAPLGTAGLAMTFKTPLGFSHNDMTALADPRSVMSVNDHPNTEGHAILTAEYGWSWLNRDGSPTILSAPIYRRLTDAGWPTKTAEDRRYTRARILAAQTEFLRANRTVAGVMHFCGLASSHPRAFTSDNFVDLESLEFEPNYARYVRDAFSPLGVMVDFANTEVPAGSTQEVPVTVINDTAEVWRGRVHARLLRGDRTVWTSTKAVRLGAVGQDRVYFYVAIPRTEETYQIEAELTDESGRVVRSLRDFRTRAE</sequence>
<evidence type="ECO:0000259" key="5">
    <source>
        <dbReference type="Pfam" id="PF02837"/>
    </source>
</evidence>
<keyword evidence="7" id="KW-1185">Reference proteome</keyword>
<reference evidence="6 7" key="1">
    <citation type="submission" date="2017-11" db="EMBL/GenBank/DDBJ databases">
        <title>Draft genome of actinobacteria isolated from guarana (Paullinia cupana (Mart.) Ducke.</title>
        <authorList>
            <person name="Siqueira K.A."/>
            <person name="Liotti R.G."/>
            <person name="Mendes T.A.O."/>
            <person name="Soares M.A."/>
        </authorList>
    </citation>
    <scope>NUCLEOTIDE SEQUENCE [LARGE SCALE GENOMIC DNA]</scope>
    <source>
        <strain evidence="6 7">193</strain>
    </source>
</reference>
<dbReference type="PANTHER" id="PTHR42732:SF1">
    <property type="entry name" value="BETA-MANNOSIDASE"/>
    <property type="match status" value="1"/>
</dbReference>
<dbReference type="Gene3D" id="2.60.40.10">
    <property type="entry name" value="Immunoglobulins"/>
    <property type="match status" value="1"/>
</dbReference>
<organism evidence="6 7">
    <name type="scientific">Streptomyces shenzhenensis</name>
    <dbReference type="NCBI Taxonomy" id="943815"/>
    <lineage>
        <taxon>Bacteria</taxon>
        <taxon>Bacillati</taxon>
        <taxon>Actinomycetota</taxon>
        <taxon>Actinomycetes</taxon>
        <taxon>Kitasatosporales</taxon>
        <taxon>Streptomycetaceae</taxon>
        <taxon>Streptomyces</taxon>
    </lineage>
</organism>
<name>A0A3M0I511_9ACTN</name>
<dbReference type="InterPro" id="IPR051913">
    <property type="entry name" value="GH2_Domain-Containing"/>
</dbReference>
<keyword evidence="2" id="KW-0378">Hydrolase</keyword>
<dbReference type="SUPFAM" id="SSF51445">
    <property type="entry name" value="(Trans)glycosidases"/>
    <property type="match status" value="1"/>
</dbReference>
<dbReference type="InterPro" id="IPR036156">
    <property type="entry name" value="Beta-gal/glucu_dom_sf"/>
</dbReference>
<dbReference type="PANTHER" id="PTHR42732">
    <property type="entry name" value="BETA-GALACTOSIDASE"/>
    <property type="match status" value="1"/>
</dbReference>
<dbReference type="EMBL" id="PENI01000016">
    <property type="protein sequence ID" value="RMB83388.1"/>
    <property type="molecule type" value="Genomic_DNA"/>
</dbReference>
<dbReference type="InterPro" id="IPR008979">
    <property type="entry name" value="Galactose-bd-like_sf"/>
</dbReference>